<reference evidence="9 10" key="1">
    <citation type="submission" date="2020-08" db="EMBL/GenBank/DDBJ databases">
        <title>Sequencing the genomes of 1000 actinobacteria strains.</title>
        <authorList>
            <person name="Klenk H.-P."/>
        </authorList>
    </citation>
    <scope>NUCLEOTIDE SEQUENCE [LARGE SCALE GENOMIC DNA]</scope>
    <source>
        <strain evidence="9 10">DSM 45582</strain>
    </source>
</reference>
<keyword evidence="4 6" id="KW-0238">DNA-binding</keyword>
<accession>A0A840NUC3</accession>
<dbReference type="NCBIfam" id="NF007228">
    <property type="entry name" value="PRK09646.1"/>
    <property type="match status" value="1"/>
</dbReference>
<evidence type="ECO:0000256" key="2">
    <source>
        <dbReference type="ARBA" id="ARBA00023015"/>
    </source>
</evidence>
<dbReference type="GO" id="GO:0016987">
    <property type="term" value="F:sigma factor activity"/>
    <property type="evidence" value="ECO:0007669"/>
    <property type="project" value="UniProtKB-KW"/>
</dbReference>
<dbReference type="RefSeq" id="WP_184482351.1">
    <property type="nucleotide sequence ID" value="NZ_JACHIV010000001.1"/>
</dbReference>
<dbReference type="NCBIfam" id="TIGR02937">
    <property type="entry name" value="sigma70-ECF"/>
    <property type="match status" value="1"/>
</dbReference>
<evidence type="ECO:0000313" key="9">
    <source>
        <dbReference type="EMBL" id="MBB5071767.1"/>
    </source>
</evidence>
<protein>
    <recommendedName>
        <fullName evidence="6">RNA polymerase sigma factor</fullName>
    </recommendedName>
</protein>
<comment type="caution">
    <text evidence="9">The sequence shown here is derived from an EMBL/GenBank/DDBJ whole genome shotgun (WGS) entry which is preliminary data.</text>
</comment>
<gene>
    <name evidence="9" type="ORF">BJ969_004855</name>
</gene>
<dbReference type="Pfam" id="PF04542">
    <property type="entry name" value="Sigma70_r2"/>
    <property type="match status" value="1"/>
</dbReference>
<keyword evidence="5 6" id="KW-0804">Transcription</keyword>
<evidence type="ECO:0000259" key="7">
    <source>
        <dbReference type="Pfam" id="PF04542"/>
    </source>
</evidence>
<dbReference type="InterPro" id="IPR013325">
    <property type="entry name" value="RNA_pol_sigma_r2"/>
</dbReference>
<sequence>MRQPRHTGGRQVDDLDDLLLRVGAGELRAFELLYDRTAALVHSVARDVLDDEQQAEEVTQEALVEVWRTAARYRPERGGAVPWLLTVAHRRAVDRLRSVRSAREREARFVARSHETAHDSVVEAVLTRGEYRQVRRCLSTLTALQLEAVALTYYCGLTYREAAQRLTAPASTVKTRLRDGLIRLRDCLNAQR</sequence>
<dbReference type="SUPFAM" id="SSF88659">
    <property type="entry name" value="Sigma3 and sigma4 domains of RNA polymerase sigma factors"/>
    <property type="match status" value="1"/>
</dbReference>
<dbReference type="GO" id="GO:0006352">
    <property type="term" value="P:DNA-templated transcription initiation"/>
    <property type="evidence" value="ECO:0007669"/>
    <property type="project" value="InterPro"/>
</dbReference>
<dbReference type="SUPFAM" id="SSF88946">
    <property type="entry name" value="Sigma2 domain of RNA polymerase sigma factors"/>
    <property type="match status" value="1"/>
</dbReference>
<dbReference type="PROSITE" id="PS01063">
    <property type="entry name" value="SIGMA70_ECF"/>
    <property type="match status" value="1"/>
</dbReference>
<dbReference type="InterPro" id="IPR000838">
    <property type="entry name" value="RNA_pol_sigma70_ECF_CS"/>
</dbReference>
<dbReference type="EMBL" id="JACHIV010000001">
    <property type="protein sequence ID" value="MBB5071767.1"/>
    <property type="molecule type" value="Genomic_DNA"/>
</dbReference>
<dbReference type="InterPro" id="IPR036388">
    <property type="entry name" value="WH-like_DNA-bd_sf"/>
</dbReference>
<dbReference type="InterPro" id="IPR014284">
    <property type="entry name" value="RNA_pol_sigma-70_dom"/>
</dbReference>
<dbReference type="GO" id="GO:0006950">
    <property type="term" value="P:response to stress"/>
    <property type="evidence" value="ECO:0007669"/>
    <property type="project" value="UniProtKB-ARBA"/>
</dbReference>
<dbReference type="Pfam" id="PF08281">
    <property type="entry name" value="Sigma70_r4_2"/>
    <property type="match status" value="1"/>
</dbReference>
<dbReference type="CDD" id="cd06171">
    <property type="entry name" value="Sigma70_r4"/>
    <property type="match status" value="1"/>
</dbReference>
<dbReference type="GO" id="GO:0003677">
    <property type="term" value="F:DNA binding"/>
    <property type="evidence" value="ECO:0007669"/>
    <property type="project" value="UniProtKB-KW"/>
</dbReference>
<dbReference type="Gene3D" id="1.10.10.10">
    <property type="entry name" value="Winged helix-like DNA-binding domain superfamily/Winged helix DNA-binding domain"/>
    <property type="match status" value="1"/>
</dbReference>
<keyword evidence="2 6" id="KW-0805">Transcription regulation</keyword>
<proteinExistence type="inferred from homology"/>
<evidence type="ECO:0000313" key="10">
    <source>
        <dbReference type="Proteomes" id="UP000580474"/>
    </source>
</evidence>
<dbReference type="InterPro" id="IPR013249">
    <property type="entry name" value="RNA_pol_sigma70_r4_t2"/>
</dbReference>
<dbReference type="PANTHER" id="PTHR43133:SF66">
    <property type="entry name" value="ECF RNA POLYMERASE SIGMA FACTOR SIGK"/>
    <property type="match status" value="1"/>
</dbReference>
<evidence type="ECO:0000256" key="3">
    <source>
        <dbReference type="ARBA" id="ARBA00023082"/>
    </source>
</evidence>
<keyword evidence="10" id="KW-1185">Reference proteome</keyword>
<dbReference type="Gene3D" id="1.10.1740.10">
    <property type="match status" value="1"/>
</dbReference>
<organism evidence="9 10">
    <name type="scientific">Saccharopolyspora gloriosae</name>
    <dbReference type="NCBI Taxonomy" id="455344"/>
    <lineage>
        <taxon>Bacteria</taxon>
        <taxon>Bacillati</taxon>
        <taxon>Actinomycetota</taxon>
        <taxon>Actinomycetes</taxon>
        <taxon>Pseudonocardiales</taxon>
        <taxon>Pseudonocardiaceae</taxon>
        <taxon>Saccharopolyspora</taxon>
    </lineage>
</organism>
<name>A0A840NUC3_9PSEU</name>
<dbReference type="PANTHER" id="PTHR43133">
    <property type="entry name" value="RNA POLYMERASE ECF-TYPE SIGMA FACTO"/>
    <property type="match status" value="1"/>
</dbReference>
<evidence type="ECO:0000256" key="5">
    <source>
        <dbReference type="ARBA" id="ARBA00023163"/>
    </source>
</evidence>
<comment type="similarity">
    <text evidence="1 6">Belongs to the sigma-70 factor family. ECF subfamily.</text>
</comment>
<feature type="domain" description="RNA polymerase sigma factor 70 region 4 type 2" evidence="8">
    <location>
        <begin position="132"/>
        <end position="184"/>
    </location>
</feature>
<evidence type="ECO:0000256" key="4">
    <source>
        <dbReference type="ARBA" id="ARBA00023125"/>
    </source>
</evidence>
<feature type="domain" description="RNA polymerase sigma-70 region 2" evidence="7">
    <location>
        <begin position="33"/>
        <end position="99"/>
    </location>
</feature>
<dbReference type="AlphaFoldDB" id="A0A840NUC3"/>
<dbReference type="InterPro" id="IPR013324">
    <property type="entry name" value="RNA_pol_sigma_r3/r4-like"/>
</dbReference>
<evidence type="ECO:0000256" key="1">
    <source>
        <dbReference type="ARBA" id="ARBA00010641"/>
    </source>
</evidence>
<evidence type="ECO:0000256" key="6">
    <source>
        <dbReference type="RuleBase" id="RU000716"/>
    </source>
</evidence>
<keyword evidence="3 6" id="KW-0731">Sigma factor</keyword>
<dbReference type="InterPro" id="IPR007627">
    <property type="entry name" value="RNA_pol_sigma70_r2"/>
</dbReference>
<dbReference type="InterPro" id="IPR039425">
    <property type="entry name" value="RNA_pol_sigma-70-like"/>
</dbReference>
<evidence type="ECO:0000259" key="8">
    <source>
        <dbReference type="Pfam" id="PF08281"/>
    </source>
</evidence>
<dbReference type="Proteomes" id="UP000580474">
    <property type="component" value="Unassembled WGS sequence"/>
</dbReference>